<dbReference type="PANTHER" id="PTHR40077">
    <property type="entry name" value="MEMBRANE PROTEIN-RELATED"/>
    <property type="match status" value="1"/>
</dbReference>
<dbReference type="RefSeq" id="WP_100278189.1">
    <property type="nucleotide sequence ID" value="NZ_CP018799.1"/>
</dbReference>
<keyword evidence="5 6" id="KW-0472">Membrane</keyword>
<dbReference type="InterPro" id="IPR023845">
    <property type="entry name" value="DUF3817_TM"/>
</dbReference>
<dbReference type="NCBIfam" id="TIGR03954">
    <property type="entry name" value="integ_memb_HG"/>
    <property type="match status" value="1"/>
</dbReference>
<evidence type="ECO:0000256" key="4">
    <source>
        <dbReference type="ARBA" id="ARBA00022989"/>
    </source>
</evidence>
<accession>A0A2K8L2G3</accession>
<feature type="transmembrane region" description="Helical" evidence="6">
    <location>
        <begin position="34"/>
        <end position="54"/>
    </location>
</feature>
<evidence type="ECO:0000259" key="7">
    <source>
        <dbReference type="Pfam" id="PF12823"/>
    </source>
</evidence>
<keyword evidence="9" id="KW-1185">Reference proteome</keyword>
<protein>
    <submittedName>
        <fullName evidence="8">Integral membrane protein</fullName>
    </submittedName>
</protein>
<evidence type="ECO:0000313" key="8">
    <source>
        <dbReference type="EMBL" id="ATX80419.1"/>
    </source>
</evidence>
<dbReference type="AlphaFoldDB" id="A0A2K8L2G3"/>
<organism evidence="8 9">
    <name type="scientific">Mariprofundus aestuarium</name>
    <dbReference type="NCBI Taxonomy" id="1921086"/>
    <lineage>
        <taxon>Bacteria</taxon>
        <taxon>Pseudomonadati</taxon>
        <taxon>Pseudomonadota</taxon>
        <taxon>Candidatius Mariprofundia</taxon>
        <taxon>Mariprofundales</taxon>
        <taxon>Mariprofundaceae</taxon>
        <taxon>Mariprofundus</taxon>
    </lineage>
</organism>
<evidence type="ECO:0000256" key="1">
    <source>
        <dbReference type="ARBA" id="ARBA00004651"/>
    </source>
</evidence>
<comment type="subcellular location">
    <subcellularLocation>
        <location evidence="1">Cell membrane</location>
        <topology evidence="1">Multi-pass membrane protein</topology>
    </subcellularLocation>
</comment>
<feature type="domain" description="DUF3817" evidence="7">
    <location>
        <begin position="3"/>
        <end position="88"/>
    </location>
</feature>
<keyword evidence="4 6" id="KW-1133">Transmembrane helix</keyword>
<feature type="transmembrane region" description="Helical" evidence="6">
    <location>
        <begin position="66"/>
        <end position="84"/>
    </location>
</feature>
<name>A0A2K8L2G3_MARES</name>
<evidence type="ECO:0000256" key="6">
    <source>
        <dbReference type="SAM" id="Phobius"/>
    </source>
</evidence>
<evidence type="ECO:0000256" key="2">
    <source>
        <dbReference type="ARBA" id="ARBA00022475"/>
    </source>
</evidence>
<dbReference type="PANTHER" id="PTHR40077:SF1">
    <property type="entry name" value="MEMBRANE PROTEIN"/>
    <property type="match status" value="1"/>
</dbReference>
<dbReference type="KEGG" id="maes:Ga0123461_2013"/>
<proteinExistence type="predicted"/>
<feature type="transmembrane region" description="Helical" evidence="6">
    <location>
        <begin position="7"/>
        <end position="28"/>
    </location>
</feature>
<keyword evidence="3 6" id="KW-0812">Transmembrane</keyword>
<dbReference type="EMBL" id="CP018799">
    <property type="protein sequence ID" value="ATX80419.1"/>
    <property type="molecule type" value="Genomic_DNA"/>
</dbReference>
<dbReference type="OrthoDB" id="9342687at2"/>
<dbReference type="GO" id="GO:0005886">
    <property type="term" value="C:plasma membrane"/>
    <property type="evidence" value="ECO:0007669"/>
    <property type="project" value="UniProtKB-SubCell"/>
</dbReference>
<sequence>MFKAFRIMSFIEGISFIALLFIAMPAKYQFDLDLVAIAGPVHGYLWIAYLVMLEIVSRKHNWDKPLWNYAFITSILPFGCFFLEKRLRSIAQTSA</sequence>
<keyword evidence="2" id="KW-1003">Cell membrane</keyword>
<reference evidence="8 9" key="1">
    <citation type="submission" date="2016-12" db="EMBL/GenBank/DDBJ databases">
        <title>Isolation and genomic insights into novel planktonic Zetaproteobacteria from stratified waters of the Chesapeake Bay.</title>
        <authorList>
            <person name="McAllister S.M."/>
            <person name="Kato S."/>
            <person name="Chan C.S."/>
            <person name="Chiu B.K."/>
            <person name="Field E.K."/>
        </authorList>
    </citation>
    <scope>NUCLEOTIDE SEQUENCE [LARGE SCALE GENOMIC DNA]</scope>
    <source>
        <strain evidence="8 9">CP-5</strain>
    </source>
</reference>
<evidence type="ECO:0000256" key="5">
    <source>
        <dbReference type="ARBA" id="ARBA00023136"/>
    </source>
</evidence>
<gene>
    <name evidence="8" type="ORF">Ga0123461_2013</name>
</gene>
<evidence type="ECO:0000313" key="9">
    <source>
        <dbReference type="Proteomes" id="UP000231701"/>
    </source>
</evidence>
<dbReference type="Pfam" id="PF12823">
    <property type="entry name" value="DUF3817"/>
    <property type="match status" value="1"/>
</dbReference>
<dbReference type="Proteomes" id="UP000231701">
    <property type="component" value="Chromosome"/>
</dbReference>
<evidence type="ECO:0000256" key="3">
    <source>
        <dbReference type="ARBA" id="ARBA00022692"/>
    </source>
</evidence>